<proteinExistence type="predicted"/>
<evidence type="ECO:0000256" key="3">
    <source>
        <dbReference type="ARBA" id="ARBA00023004"/>
    </source>
</evidence>
<evidence type="ECO:0000256" key="4">
    <source>
        <dbReference type="ARBA" id="ARBA00023014"/>
    </source>
</evidence>
<sequence>MRHKCCATEVVGLGMESARTMERRYACAADELAPGTSMTIKGDPQVALFRNAGGEYFATADSCTHEQWSLGEDSDLEGSEVLCPLHMARFDLRTGKPLCFPATVALLTYVVEIDADGAVHVLV</sequence>
<gene>
    <name evidence="6" type="ORF">O4220_10220</name>
</gene>
<dbReference type="PANTHER" id="PTHR21496">
    <property type="entry name" value="FERREDOXIN-RELATED"/>
    <property type="match status" value="1"/>
</dbReference>
<dbReference type="InterPro" id="IPR017941">
    <property type="entry name" value="Rieske_2Fe-2S"/>
</dbReference>
<accession>A0ABT4MD28</accession>
<organism evidence="6 7">
    <name type="scientific">Rhodococcus ruber</name>
    <dbReference type="NCBI Taxonomy" id="1830"/>
    <lineage>
        <taxon>Bacteria</taxon>
        <taxon>Bacillati</taxon>
        <taxon>Actinomycetota</taxon>
        <taxon>Actinomycetes</taxon>
        <taxon>Mycobacteriales</taxon>
        <taxon>Nocardiaceae</taxon>
        <taxon>Rhodococcus</taxon>
    </lineage>
</organism>
<protein>
    <submittedName>
        <fullName evidence="6">Non-heme iron oxygenase ferredoxin subunit</fullName>
    </submittedName>
</protein>
<keyword evidence="7" id="KW-1185">Reference proteome</keyword>
<evidence type="ECO:0000256" key="2">
    <source>
        <dbReference type="ARBA" id="ARBA00022723"/>
    </source>
</evidence>
<dbReference type="Pfam" id="PF00355">
    <property type="entry name" value="Rieske"/>
    <property type="match status" value="1"/>
</dbReference>
<dbReference type="SUPFAM" id="SSF50022">
    <property type="entry name" value="ISP domain"/>
    <property type="match status" value="1"/>
</dbReference>
<reference evidence="6" key="1">
    <citation type="submission" date="2022-12" db="EMBL/GenBank/DDBJ databases">
        <authorList>
            <person name="Krivoruchko A.V."/>
            <person name="Elkin A."/>
        </authorList>
    </citation>
    <scope>NUCLEOTIDE SEQUENCE</scope>
    <source>
        <strain evidence="6">IEGM 1391</strain>
    </source>
</reference>
<evidence type="ECO:0000256" key="1">
    <source>
        <dbReference type="ARBA" id="ARBA00022714"/>
    </source>
</evidence>
<keyword evidence="1" id="KW-0001">2Fe-2S</keyword>
<dbReference type="InterPro" id="IPR036922">
    <property type="entry name" value="Rieske_2Fe-2S_sf"/>
</dbReference>
<evidence type="ECO:0000313" key="6">
    <source>
        <dbReference type="EMBL" id="MCZ4518893.1"/>
    </source>
</evidence>
<dbReference type="PROSITE" id="PS51296">
    <property type="entry name" value="RIESKE"/>
    <property type="match status" value="1"/>
</dbReference>
<dbReference type="Gene3D" id="2.102.10.10">
    <property type="entry name" value="Rieske [2Fe-2S] iron-sulphur domain"/>
    <property type="match status" value="1"/>
</dbReference>
<dbReference type="EMBL" id="JAPWIJ010000004">
    <property type="protein sequence ID" value="MCZ4518893.1"/>
    <property type="molecule type" value="Genomic_DNA"/>
</dbReference>
<keyword evidence="3" id="KW-0408">Iron</keyword>
<keyword evidence="4" id="KW-0411">Iron-sulfur</keyword>
<dbReference type="RefSeq" id="WP_269603766.1">
    <property type="nucleotide sequence ID" value="NZ_JAPWIJ010000004.1"/>
</dbReference>
<keyword evidence="2" id="KW-0479">Metal-binding</keyword>
<comment type="caution">
    <text evidence="6">The sequence shown here is derived from an EMBL/GenBank/DDBJ whole genome shotgun (WGS) entry which is preliminary data.</text>
</comment>
<dbReference type="CDD" id="cd03528">
    <property type="entry name" value="Rieske_RO_ferredoxin"/>
    <property type="match status" value="1"/>
</dbReference>
<dbReference type="PANTHER" id="PTHR21496:SF23">
    <property type="entry name" value="3-PHENYLPROPIONATE_CINNAMIC ACID DIOXYGENASE FERREDOXIN SUBUNIT"/>
    <property type="match status" value="1"/>
</dbReference>
<evidence type="ECO:0000313" key="7">
    <source>
        <dbReference type="Proteomes" id="UP001081071"/>
    </source>
</evidence>
<feature type="domain" description="Rieske" evidence="5">
    <location>
        <begin position="24"/>
        <end position="120"/>
    </location>
</feature>
<name>A0ABT4MD28_9NOCA</name>
<evidence type="ECO:0000259" key="5">
    <source>
        <dbReference type="PROSITE" id="PS51296"/>
    </source>
</evidence>
<dbReference type="Proteomes" id="UP001081071">
    <property type="component" value="Unassembled WGS sequence"/>
</dbReference>